<evidence type="ECO:0000256" key="1">
    <source>
        <dbReference type="SAM" id="MobiDB-lite"/>
    </source>
</evidence>
<protein>
    <submittedName>
        <fullName evidence="2">Uncharacterized protein</fullName>
    </submittedName>
</protein>
<dbReference type="Proteomes" id="UP000521943">
    <property type="component" value="Unassembled WGS sequence"/>
</dbReference>
<sequence>MRIWSVEVLGCCLRRRRRRGGRRGERGGRGGRSGRRTVLLSALRVRRLLRRWLRMSLGIKGRGRKGRGRRRGGGRRGVGRVGGVRKRGGTGRTLRRRVRFRGLRRPPRPRPRLPPLQEKKGVQSVQRSMLCPQYPSLNSQLKPLIITGRRGTTTH</sequence>
<keyword evidence="3" id="KW-1185">Reference proteome</keyword>
<evidence type="ECO:0000313" key="2">
    <source>
        <dbReference type="EMBL" id="KAF6741433.1"/>
    </source>
</evidence>
<comment type="caution">
    <text evidence="2">The sequence shown here is derived from an EMBL/GenBank/DDBJ whole genome shotgun (WGS) entry which is preliminary data.</text>
</comment>
<accession>A0A8H6H6N7</accession>
<proteinExistence type="predicted"/>
<feature type="region of interest" description="Disordered" evidence="1">
    <location>
        <begin position="61"/>
        <end position="125"/>
    </location>
</feature>
<dbReference type="EMBL" id="JACGCI010000245">
    <property type="protein sequence ID" value="KAF6741433.1"/>
    <property type="molecule type" value="Genomic_DNA"/>
</dbReference>
<evidence type="ECO:0000313" key="3">
    <source>
        <dbReference type="Proteomes" id="UP000521943"/>
    </source>
</evidence>
<reference evidence="2 3" key="1">
    <citation type="submission" date="2020-07" db="EMBL/GenBank/DDBJ databases">
        <title>Comparative genomics of pyrophilous fungi reveals a link between fire events and developmental genes.</title>
        <authorList>
            <consortium name="DOE Joint Genome Institute"/>
            <person name="Steindorff A.S."/>
            <person name="Carver A."/>
            <person name="Calhoun S."/>
            <person name="Stillman K."/>
            <person name="Liu H."/>
            <person name="Lipzen A."/>
            <person name="Pangilinan J."/>
            <person name="Labutti K."/>
            <person name="Bruns T.D."/>
            <person name="Grigoriev I.V."/>
        </authorList>
    </citation>
    <scope>NUCLEOTIDE SEQUENCE [LARGE SCALE GENOMIC DNA]</scope>
    <source>
        <strain evidence="2 3">CBS 144469</strain>
    </source>
</reference>
<name>A0A8H6H6N7_9AGAR</name>
<gene>
    <name evidence="2" type="ORF">DFP72DRAFT_268747</name>
</gene>
<dbReference type="AlphaFoldDB" id="A0A8H6H6N7"/>
<feature type="compositionally biased region" description="Basic residues" evidence="1">
    <location>
        <begin position="61"/>
        <end position="111"/>
    </location>
</feature>
<organism evidence="2 3">
    <name type="scientific">Ephemerocybe angulata</name>
    <dbReference type="NCBI Taxonomy" id="980116"/>
    <lineage>
        <taxon>Eukaryota</taxon>
        <taxon>Fungi</taxon>
        <taxon>Dikarya</taxon>
        <taxon>Basidiomycota</taxon>
        <taxon>Agaricomycotina</taxon>
        <taxon>Agaricomycetes</taxon>
        <taxon>Agaricomycetidae</taxon>
        <taxon>Agaricales</taxon>
        <taxon>Agaricineae</taxon>
        <taxon>Psathyrellaceae</taxon>
        <taxon>Ephemerocybe</taxon>
    </lineage>
</organism>